<gene>
    <name evidence="9 11" type="ORF">BDZ99DRAFT_512230</name>
</gene>
<dbReference type="SUPFAM" id="SSF50249">
    <property type="entry name" value="Nucleic acid-binding proteins"/>
    <property type="match status" value="1"/>
</dbReference>
<dbReference type="PANTHER" id="PTHR12709:SF1">
    <property type="entry name" value="DNA-DIRECTED RNA POLYMERASE III SUBUNIT RPC8"/>
    <property type="match status" value="1"/>
</dbReference>
<dbReference type="GO" id="GO:0005666">
    <property type="term" value="C:RNA polymerase III complex"/>
    <property type="evidence" value="ECO:0007669"/>
    <property type="project" value="TreeGrafter"/>
</dbReference>
<protein>
    <recommendedName>
        <fullName evidence="6">DNA-directed RNA polymerase subunit</fullName>
    </recommendedName>
</protein>
<dbReference type="SUPFAM" id="SSF88798">
    <property type="entry name" value="N-terminal, heterodimerisation domain of RBP7 (RpoE)"/>
    <property type="match status" value="1"/>
</dbReference>
<dbReference type="RefSeq" id="XP_033570094.1">
    <property type="nucleotide sequence ID" value="XM_033724613.1"/>
</dbReference>
<dbReference type="InterPro" id="IPR013238">
    <property type="entry name" value="RNA_pol_III_Rbc25"/>
</dbReference>
<evidence type="ECO:0000259" key="7">
    <source>
        <dbReference type="Pfam" id="PF03876"/>
    </source>
</evidence>
<dbReference type="AlphaFoldDB" id="A0A6A6Y388"/>
<dbReference type="InterPro" id="IPR005576">
    <property type="entry name" value="Rpb7-like_N"/>
</dbReference>
<evidence type="ECO:0000256" key="3">
    <source>
        <dbReference type="ARBA" id="ARBA00022478"/>
    </source>
</evidence>
<accession>A0A6A6Y388</accession>
<name>A0A6A6Y388_9PEZI</name>
<dbReference type="Gene3D" id="3.30.1490.120">
    <property type="entry name" value="RNA polymerase Rpb7-like, N-terminal domain"/>
    <property type="match status" value="1"/>
</dbReference>
<evidence type="ECO:0000313" key="10">
    <source>
        <dbReference type="Proteomes" id="UP000504636"/>
    </source>
</evidence>
<dbReference type="InterPro" id="IPR036898">
    <property type="entry name" value="RNA_pol_Rpb7-like_N_sf"/>
</dbReference>
<evidence type="ECO:0000256" key="5">
    <source>
        <dbReference type="ARBA" id="ARBA00023242"/>
    </source>
</evidence>
<evidence type="ECO:0000256" key="4">
    <source>
        <dbReference type="ARBA" id="ARBA00023163"/>
    </source>
</evidence>
<evidence type="ECO:0000259" key="8">
    <source>
        <dbReference type="Pfam" id="PF08292"/>
    </source>
</evidence>
<dbReference type="InterPro" id="IPR012340">
    <property type="entry name" value="NA-bd_OB-fold"/>
</dbReference>
<organism evidence="9">
    <name type="scientific">Mytilinidion resinicola</name>
    <dbReference type="NCBI Taxonomy" id="574789"/>
    <lineage>
        <taxon>Eukaryota</taxon>
        <taxon>Fungi</taxon>
        <taxon>Dikarya</taxon>
        <taxon>Ascomycota</taxon>
        <taxon>Pezizomycotina</taxon>
        <taxon>Dothideomycetes</taxon>
        <taxon>Pleosporomycetidae</taxon>
        <taxon>Mytilinidiales</taxon>
        <taxon>Mytilinidiaceae</taxon>
        <taxon>Mytilinidion</taxon>
    </lineage>
</organism>
<dbReference type="GO" id="GO:0006384">
    <property type="term" value="P:transcription initiation at RNA polymerase III promoter"/>
    <property type="evidence" value="ECO:0007669"/>
    <property type="project" value="TreeGrafter"/>
</dbReference>
<comment type="similarity">
    <text evidence="2">Belongs to the eukaryotic RPB7/RPC8 RNA polymerase subunit family.</text>
</comment>
<evidence type="ECO:0000256" key="6">
    <source>
        <dbReference type="RuleBase" id="RU369086"/>
    </source>
</evidence>
<reference evidence="9 11" key="1">
    <citation type="journal article" date="2020" name="Stud. Mycol.">
        <title>101 Dothideomycetes genomes: a test case for predicting lifestyles and emergence of pathogens.</title>
        <authorList>
            <person name="Haridas S."/>
            <person name="Albert R."/>
            <person name="Binder M."/>
            <person name="Bloem J."/>
            <person name="Labutti K."/>
            <person name="Salamov A."/>
            <person name="Andreopoulos B."/>
            <person name="Baker S."/>
            <person name="Barry K."/>
            <person name="Bills G."/>
            <person name="Bluhm B."/>
            <person name="Cannon C."/>
            <person name="Castanera R."/>
            <person name="Culley D."/>
            <person name="Daum C."/>
            <person name="Ezra D."/>
            <person name="Gonzalez J."/>
            <person name="Henrissat B."/>
            <person name="Kuo A."/>
            <person name="Liang C."/>
            <person name="Lipzen A."/>
            <person name="Lutzoni F."/>
            <person name="Magnuson J."/>
            <person name="Mondo S."/>
            <person name="Nolan M."/>
            <person name="Ohm R."/>
            <person name="Pangilinan J."/>
            <person name="Park H.-J."/>
            <person name="Ramirez L."/>
            <person name="Alfaro M."/>
            <person name="Sun H."/>
            <person name="Tritt A."/>
            <person name="Yoshinaga Y."/>
            <person name="Zwiers L.-H."/>
            <person name="Turgeon B."/>
            <person name="Goodwin S."/>
            <person name="Spatafora J."/>
            <person name="Crous P."/>
            <person name="Grigoriev I."/>
        </authorList>
    </citation>
    <scope>NUCLEOTIDE SEQUENCE</scope>
    <source>
        <strain evidence="9 11">CBS 304.34</strain>
    </source>
</reference>
<dbReference type="Gene3D" id="2.40.50.140">
    <property type="entry name" value="Nucleic acid-binding proteins"/>
    <property type="match status" value="1"/>
</dbReference>
<reference evidence="11" key="2">
    <citation type="submission" date="2020-04" db="EMBL/GenBank/DDBJ databases">
        <authorList>
            <consortium name="NCBI Genome Project"/>
        </authorList>
    </citation>
    <scope>NUCLEOTIDE SEQUENCE</scope>
    <source>
        <strain evidence="11">CBS 304.34</strain>
    </source>
</reference>
<dbReference type="GeneID" id="54465506"/>
<evidence type="ECO:0000256" key="1">
    <source>
        <dbReference type="ARBA" id="ARBA00004123"/>
    </source>
</evidence>
<dbReference type="PANTHER" id="PTHR12709">
    <property type="entry name" value="DNA-DIRECTED RNA POLYMERASE II, III"/>
    <property type="match status" value="1"/>
</dbReference>
<keyword evidence="5 6" id="KW-0539">Nucleus</keyword>
<dbReference type="InterPro" id="IPR045113">
    <property type="entry name" value="Rpb7-like"/>
</dbReference>
<dbReference type="EMBL" id="MU003719">
    <property type="protein sequence ID" value="KAF2803130.1"/>
    <property type="molecule type" value="Genomic_DNA"/>
</dbReference>
<sequence length="208" mass="23412">MFILTTLSDLIQIQPEEFGKTSAQALKDSINTKYANKVIQQVGVCICLFDLIKSSEGNIGHGTGIVNVNVEFRLLVFRPFQGEVIIGHIKISDPTGIYGNLDFFDDVYIPQALMPDGVRYNAAEKVWVWHTEGSELFYDKNEVVRFRVENEHWDTNEERPPYRIIGSMVLSGLGPVLWWEETREDIEAARQACLAGVGNGDAEMEVDA</sequence>
<evidence type="ECO:0000313" key="9">
    <source>
        <dbReference type="EMBL" id="KAF2803130.1"/>
    </source>
</evidence>
<dbReference type="CDD" id="cd04330">
    <property type="entry name" value="RNAP_III_Rpc25_N"/>
    <property type="match status" value="1"/>
</dbReference>
<dbReference type="Proteomes" id="UP000504636">
    <property type="component" value="Unplaced"/>
</dbReference>
<keyword evidence="10" id="KW-1185">Reference proteome</keyword>
<feature type="domain" description="RNA polymerase Rpb7-like N-terminal" evidence="7">
    <location>
        <begin position="8"/>
        <end position="64"/>
    </location>
</feature>
<feature type="domain" description="RNA polymerase III subunit Rpc25" evidence="8">
    <location>
        <begin position="83"/>
        <end position="155"/>
    </location>
</feature>
<proteinExistence type="inferred from homology"/>
<dbReference type="FunFam" id="3.30.1490.120:FF:000001">
    <property type="entry name" value="DNA-directed RNA polymerase II subunit RPB7"/>
    <property type="match status" value="1"/>
</dbReference>
<keyword evidence="4 6" id="KW-0804">Transcription</keyword>
<dbReference type="OrthoDB" id="10256606at2759"/>
<dbReference type="GO" id="GO:0055029">
    <property type="term" value="C:nuclear DNA-directed RNA polymerase complex"/>
    <property type="evidence" value="ECO:0007669"/>
    <property type="project" value="UniProtKB-ARBA"/>
</dbReference>
<keyword evidence="3 6" id="KW-0240">DNA-directed RNA polymerase</keyword>
<comment type="function">
    <text evidence="6">DNA-dependent RNA polymerase which catalyzes the transcription of DNA into RNA using the four ribonucleoside triphosphates as substrates.</text>
</comment>
<evidence type="ECO:0000256" key="2">
    <source>
        <dbReference type="ARBA" id="ARBA00009307"/>
    </source>
</evidence>
<comment type="subcellular location">
    <subcellularLocation>
        <location evidence="1 6">Nucleus</location>
    </subcellularLocation>
</comment>
<reference evidence="11" key="3">
    <citation type="submission" date="2025-04" db="UniProtKB">
        <authorList>
            <consortium name="RefSeq"/>
        </authorList>
    </citation>
    <scope>IDENTIFICATION</scope>
    <source>
        <strain evidence="11">CBS 304.34</strain>
    </source>
</reference>
<dbReference type="Pfam" id="PF08292">
    <property type="entry name" value="RNA_pol_Rbc25"/>
    <property type="match status" value="1"/>
</dbReference>
<dbReference type="Pfam" id="PF03876">
    <property type="entry name" value="SHS2_Rpb7-N"/>
    <property type="match status" value="1"/>
</dbReference>
<evidence type="ECO:0000313" key="11">
    <source>
        <dbReference type="RefSeq" id="XP_033570094.1"/>
    </source>
</evidence>